<reference evidence="1 2" key="1">
    <citation type="journal article" date="2019" name="Sci. Rep.">
        <title>Orb-weaving spider Araneus ventricosus genome elucidates the spidroin gene catalogue.</title>
        <authorList>
            <person name="Kono N."/>
            <person name="Nakamura H."/>
            <person name="Ohtoshi R."/>
            <person name="Moran D.A.P."/>
            <person name="Shinohara A."/>
            <person name="Yoshida Y."/>
            <person name="Fujiwara M."/>
            <person name="Mori M."/>
            <person name="Tomita M."/>
            <person name="Arakawa K."/>
        </authorList>
    </citation>
    <scope>NUCLEOTIDE SEQUENCE [LARGE SCALE GENOMIC DNA]</scope>
</reference>
<dbReference type="AlphaFoldDB" id="A0A4Y2TRH8"/>
<dbReference type="Proteomes" id="UP000499080">
    <property type="component" value="Unassembled WGS sequence"/>
</dbReference>
<gene>
    <name evidence="1" type="ORF">AVEN_160973_1</name>
</gene>
<evidence type="ECO:0000313" key="2">
    <source>
        <dbReference type="Proteomes" id="UP000499080"/>
    </source>
</evidence>
<proteinExistence type="predicted"/>
<protein>
    <submittedName>
        <fullName evidence="1">Uncharacterized protein</fullName>
    </submittedName>
</protein>
<sequence length="85" mass="9785">MLVVIALPSALLIRRKQRQNGIAGLCRYSWTRPVRELLDRVFPERWIGHGGPIFYVPRSPDLTPSGFLVTSVWLCETFVSLNIRF</sequence>
<evidence type="ECO:0000313" key="1">
    <source>
        <dbReference type="EMBL" id="GBO01997.1"/>
    </source>
</evidence>
<accession>A0A4Y2TRH8</accession>
<organism evidence="1 2">
    <name type="scientific">Araneus ventricosus</name>
    <name type="common">Orbweaver spider</name>
    <name type="synonym">Epeira ventricosa</name>
    <dbReference type="NCBI Taxonomy" id="182803"/>
    <lineage>
        <taxon>Eukaryota</taxon>
        <taxon>Metazoa</taxon>
        <taxon>Ecdysozoa</taxon>
        <taxon>Arthropoda</taxon>
        <taxon>Chelicerata</taxon>
        <taxon>Arachnida</taxon>
        <taxon>Araneae</taxon>
        <taxon>Araneomorphae</taxon>
        <taxon>Entelegynae</taxon>
        <taxon>Araneoidea</taxon>
        <taxon>Araneidae</taxon>
        <taxon>Araneus</taxon>
    </lineage>
</organism>
<dbReference type="EMBL" id="BGPR01029886">
    <property type="protein sequence ID" value="GBO01997.1"/>
    <property type="molecule type" value="Genomic_DNA"/>
</dbReference>
<name>A0A4Y2TRH8_ARAVE</name>
<comment type="caution">
    <text evidence="1">The sequence shown here is derived from an EMBL/GenBank/DDBJ whole genome shotgun (WGS) entry which is preliminary data.</text>
</comment>
<keyword evidence="2" id="KW-1185">Reference proteome</keyword>